<dbReference type="InterPro" id="IPR042113">
    <property type="entry name" value="P_AcTrfase_dom1"/>
</dbReference>
<sequence>MSAKNDNDYKVSIYNEALKFHAEGKKGKLGIDPLKPLTNQRDLSLAYSPGVAAPCLEIHNDPAKAFEYTSKGNFVAVISNGTAVLGLGNLGALASKPVMEGKAVLFKRFADIDAIDLEVSTENPEEFINSIKYLGASWGGINLEDIKAPECFIIESKLKELMDIPVFHDDQHGTAIITAAGLINAAHLTGREFKDLKVVVNGAGSAGIACIELLKNMGLPHENAILCDTGGVIYEGRTNGMNQWKAAHAVDTPHRTLAEAMVGADVFLGVSVKGALTKEMVRVMAENPIIFAMANPDPEITPEEVREVRSDAIVATGRSDYDNQVNNVMGFPYIFRGALDVQATTINDEMKIAAAKAIAMLAREEVPAEVSAAYGGKKLKYGASYIIPVPFDSRLIHVVSMAVAEAAMRTGVARKPIEDFYAYKNQLAARLNPSINMMNFFFERLRASPKTILFTEGDEEAMIRAAIEWRNLGYGKAVLVGYEEAINHTLSKLEAGSLSDIEIINAVHHPDYEKLVDHLYGKLQRKGYLYKDCENLLRRERNVFASLLVELGYYDGMVTGLTKSYLSCVDDITKAVEVKQGNLLFGLSIMIAKNRTIFIADTTINEIPDSDELAEIAIHAAEEARSMGHDPRVAFISFSNFGNPMREKAQRIRDAVTLLNKRNVDFEYDGEMQASVALNAELLKLYPFCRLSQPANILIMPALHSANIASKLLQELGGGKLIGPVLCGIKKSIQIVQMGSTESDVLNMAAMAAYRNSDFADK</sequence>
<evidence type="ECO:0000259" key="11">
    <source>
        <dbReference type="SMART" id="SM00919"/>
    </source>
</evidence>
<evidence type="ECO:0000256" key="3">
    <source>
        <dbReference type="ARBA" id="ARBA00007686"/>
    </source>
</evidence>
<name>A0A0C1QNI3_9RICK</name>
<dbReference type="Proteomes" id="UP000031258">
    <property type="component" value="Unassembled WGS sequence"/>
</dbReference>
<dbReference type="Pfam" id="PF03949">
    <property type="entry name" value="Malic_M"/>
    <property type="match status" value="1"/>
</dbReference>
<feature type="binding site" evidence="10">
    <location>
        <begin position="84"/>
        <end position="91"/>
    </location>
    <ligand>
        <name>NADP(+)</name>
        <dbReference type="ChEBI" id="CHEBI:58349"/>
    </ligand>
</feature>
<dbReference type="FunFam" id="3.40.50.10380:FF:000003">
    <property type="entry name" value="NADP-dependent malic enzyme"/>
    <property type="match status" value="1"/>
</dbReference>
<dbReference type="InterPro" id="IPR012188">
    <property type="entry name" value="ME_PTA"/>
</dbReference>
<comment type="similarity">
    <text evidence="4">In the C-terminal section; belongs to the phosphate acetyltransferase and butyryltransferase family.</text>
</comment>
<dbReference type="RefSeq" id="WP_039455849.1">
    <property type="nucleotide sequence ID" value="NZ_JSWE01000092.1"/>
</dbReference>
<dbReference type="InterPro" id="IPR012301">
    <property type="entry name" value="Malic_N_dom"/>
</dbReference>
<comment type="cofactor">
    <cofactor evidence="1">
        <name>Mn(2+)</name>
        <dbReference type="ChEBI" id="CHEBI:29035"/>
    </cofactor>
</comment>
<keyword evidence="10" id="KW-0521">NADP</keyword>
<dbReference type="FunFam" id="3.40.50.720:FF:000095">
    <property type="entry name" value="NADP-dependent malic enzyme"/>
    <property type="match status" value="1"/>
</dbReference>
<dbReference type="SUPFAM" id="SSF53659">
    <property type="entry name" value="Isocitrate/Isopropylmalate dehydrogenase-like"/>
    <property type="match status" value="1"/>
</dbReference>
<organism evidence="13 14">
    <name type="scientific">Candidatus Jidaibacter acanthamoebae</name>
    <dbReference type="NCBI Taxonomy" id="86105"/>
    <lineage>
        <taxon>Bacteria</taxon>
        <taxon>Pseudomonadati</taxon>
        <taxon>Pseudomonadota</taxon>
        <taxon>Alphaproteobacteria</taxon>
        <taxon>Rickettsiales</taxon>
        <taxon>Candidatus Midichloriaceae</taxon>
        <taxon>Candidatus Jidaibacter</taxon>
    </lineage>
</organism>
<dbReference type="InterPro" id="IPR012302">
    <property type="entry name" value="Malic_NAD-bd"/>
</dbReference>
<feature type="domain" description="Malic enzyme N-terminal" evidence="12">
    <location>
        <begin position="26"/>
        <end position="159"/>
    </location>
</feature>
<evidence type="ECO:0000259" key="12">
    <source>
        <dbReference type="SMART" id="SM01274"/>
    </source>
</evidence>
<feature type="binding site" evidence="10">
    <location>
        <position position="170"/>
    </location>
    <ligand>
        <name>a divalent metal cation</name>
        <dbReference type="ChEBI" id="CHEBI:60240"/>
    </ligand>
</feature>
<evidence type="ECO:0000256" key="10">
    <source>
        <dbReference type="PIRSR" id="PIRSR036684-3"/>
    </source>
</evidence>
<dbReference type="CDD" id="cd05311">
    <property type="entry name" value="NAD_bind_2_malic_enz"/>
    <property type="match status" value="1"/>
</dbReference>
<dbReference type="Pfam" id="PF00390">
    <property type="entry name" value="malic"/>
    <property type="match status" value="1"/>
</dbReference>
<evidence type="ECO:0000313" key="13">
    <source>
        <dbReference type="EMBL" id="KIE05598.1"/>
    </source>
</evidence>
<dbReference type="SUPFAM" id="SSF51735">
    <property type="entry name" value="NAD(P)-binding Rossmann-fold domains"/>
    <property type="match status" value="1"/>
</dbReference>
<dbReference type="SMART" id="SM01274">
    <property type="entry name" value="malic"/>
    <property type="match status" value="1"/>
</dbReference>
<dbReference type="GO" id="GO:0004473">
    <property type="term" value="F:malate dehydrogenase (decarboxylating) (NADP+) activity"/>
    <property type="evidence" value="ECO:0007669"/>
    <property type="project" value="UniProtKB-EC"/>
</dbReference>
<evidence type="ECO:0000256" key="8">
    <source>
        <dbReference type="PIRSR" id="PIRSR036684-1"/>
    </source>
</evidence>
<feature type="binding site" evidence="9">
    <location>
        <position position="144"/>
    </location>
    <ligand>
        <name>a divalent metal cation</name>
        <dbReference type="ChEBI" id="CHEBI:60240"/>
    </ligand>
</feature>
<dbReference type="InterPro" id="IPR046346">
    <property type="entry name" value="Aminoacid_DH-like_N_sf"/>
</dbReference>
<keyword evidence="14" id="KW-1185">Reference proteome</keyword>
<feature type="binding site" evidence="9">
    <location>
        <position position="145"/>
    </location>
    <ligand>
        <name>a divalent metal cation</name>
        <dbReference type="ChEBI" id="CHEBI:60240"/>
    </ligand>
</feature>
<dbReference type="PATRIC" id="fig|86105.3.peg.690"/>
<dbReference type="InterPro" id="IPR002505">
    <property type="entry name" value="PTA_PTB"/>
</dbReference>
<dbReference type="InterPro" id="IPR045213">
    <property type="entry name" value="Malic_NAD-bd_bact_type"/>
</dbReference>
<dbReference type="SMART" id="SM00919">
    <property type="entry name" value="Malic_M"/>
    <property type="match status" value="1"/>
</dbReference>
<comment type="caution">
    <text evidence="13">The sequence shown here is derived from an EMBL/GenBank/DDBJ whole genome shotgun (WGS) entry which is preliminary data.</text>
</comment>
<comment type="cofactor">
    <cofactor evidence="2">
        <name>Mg(2+)</name>
        <dbReference type="ChEBI" id="CHEBI:18420"/>
    </cofactor>
</comment>
<keyword evidence="6 13" id="KW-0560">Oxidoreductase</keyword>
<evidence type="ECO:0000256" key="1">
    <source>
        <dbReference type="ARBA" id="ARBA00001936"/>
    </source>
</evidence>
<evidence type="ECO:0000256" key="9">
    <source>
        <dbReference type="PIRSR" id="PIRSR036684-2"/>
    </source>
</evidence>
<dbReference type="Pfam" id="PF01515">
    <property type="entry name" value="PTA_PTB"/>
    <property type="match status" value="1"/>
</dbReference>
<dbReference type="EMBL" id="JSWE01000092">
    <property type="protein sequence ID" value="KIE05598.1"/>
    <property type="molecule type" value="Genomic_DNA"/>
</dbReference>
<dbReference type="InterPro" id="IPR036291">
    <property type="entry name" value="NAD(P)-bd_dom_sf"/>
</dbReference>
<dbReference type="Gene3D" id="3.40.50.720">
    <property type="entry name" value="NAD(P)-binding Rossmann-like Domain"/>
    <property type="match status" value="1"/>
</dbReference>
<evidence type="ECO:0000256" key="2">
    <source>
        <dbReference type="ARBA" id="ARBA00001946"/>
    </source>
</evidence>
<dbReference type="PANTHER" id="PTHR43237:SF4">
    <property type="entry name" value="NADP-DEPENDENT MALIC ENZYME"/>
    <property type="match status" value="1"/>
</dbReference>
<dbReference type="InterPro" id="IPR037062">
    <property type="entry name" value="Malic_N_dom_sf"/>
</dbReference>
<keyword evidence="5 9" id="KW-0479">Metal-binding</keyword>
<dbReference type="Gene3D" id="3.40.50.10750">
    <property type="entry name" value="Isocitrate/Isopropylmalate dehydrogenase-like"/>
    <property type="match status" value="1"/>
</dbReference>
<dbReference type="EC" id="1.1.1.40" evidence="13"/>
<dbReference type="GO" id="GO:0006108">
    <property type="term" value="P:malate metabolic process"/>
    <property type="evidence" value="ECO:0007669"/>
    <property type="project" value="InterPro"/>
</dbReference>
<dbReference type="InterPro" id="IPR042112">
    <property type="entry name" value="P_AcTrfase_dom2"/>
</dbReference>
<dbReference type="InterPro" id="IPR015884">
    <property type="entry name" value="Malic_enzyme_CS"/>
</dbReference>
<dbReference type="PIRSF" id="PIRSF036684">
    <property type="entry name" value="ME_PTA"/>
    <property type="match status" value="1"/>
</dbReference>
<accession>A0A0C1QNI3</accession>
<evidence type="ECO:0000256" key="6">
    <source>
        <dbReference type="ARBA" id="ARBA00023002"/>
    </source>
</evidence>
<dbReference type="GO" id="GO:0051287">
    <property type="term" value="F:NAD binding"/>
    <property type="evidence" value="ECO:0007669"/>
    <property type="project" value="InterPro"/>
</dbReference>
<dbReference type="AlphaFoldDB" id="A0A0C1QNI3"/>
<dbReference type="PROSITE" id="PS00331">
    <property type="entry name" value="MALIC_ENZYMES"/>
    <property type="match status" value="1"/>
</dbReference>
<comment type="similarity">
    <text evidence="3">In the N-terminal section; belongs to the malic enzymes family.</text>
</comment>
<proteinExistence type="inferred from homology"/>
<evidence type="ECO:0000256" key="7">
    <source>
        <dbReference type="ARBA" id="ARBA00023268"/>
    </source>
</evidence>
<dbReference type="GO" id="GO:0016746">
    <property type="term" value="F:acyltransferase activity"/>
    <property type="evidence" value="ECO:0007669"/>
    <property type="project" value="InterPro"/>
</dbReference>
<dbReference type="Gene3D" id="3.40.50.10950">
    <property type="match status" value="1"/>
</dbReference>
<dbReference type="Gene3D" id="3.40.50.10380">
    <property type="entry name" value="Malic enzyme, N-terminal domain"/>
    <property type="match status" value="1"/>
</dbReference>
<feature type="binding site" evidence="10">
    <location>
        <position position="295"/>
    </location>
    <ligand>
        <name>a divalent metal cation</name>
        <dbReference type="ChEBI" id="CHEBI:60240"/>
    </ligand>
</feature>
<feature type="active site" description="Proton acceptor" evidence="8">
    <location>
        <position position="102"/>
    </location>
</feature>
<feature type="domain" description="Malic enzyme NAD-binding" evidence="11">
    <location>
        <begin position="171"/>
        <end position="408"/>
    </location>
</feature>
<keyword evidence="7" id="KW-0511">Multifunctional enzyme</keyword>
<evidence type="ECO:0000313" key="14">
    <source>
        <dbReference type="Proteomes" id="UP000031258"/>
    </source>
</evidence>
<dbReference type="OrthoDB" id="9805787at2"/>
<gene>
    <name evidence="13" type="primary">tme_2</name>
    <name evidence="13" type="ORF">NF27_DP01420</name>
</gene>
<protein>
    <submittedName>
        <fullName evidence="13">NADP-dependent malic enzyme</fullName>
        <ecNumber evidence="13">1.1.1.40</ecNumber>
    </submittedName>
</protein>
<reference evidence="13 14" key="1">
    <citation type="submission" date="2014-11" db="EMBL/GenBank/DDBJ databases">
        <title>A Rickettsiales Symbiont of Amoebae With Ancient Features.</title>
        <authorList>
            <person name="Schulz F."/>
            <person name="Martijn J."/>
            <person name="Wascher F."/>
            <person name="Kostanjsek R."/>
            <person name="Ettema T.J."/>
            <person name="Horn M."/>
        </authorList>
    </citation>
    <scope>NUCLEOTIDE SEQUENCE [LARGE SCALE GENOMIC DNA]</scope>
    <source>
        <strain evidence="13 14">UWC36</strain>
    </source>
</reference>
<evidence type="ECO:0000256" key="5">
    <source>
        <dbReference type="ARBA" id="ARBA00022723"/>
    </source>
</evidence>
<dbReference type="InterPro" id="IPR051674">
    <property type="entry name" value="Malate_Decarboxylase"/>
</dbReference>
<dbReference type="SUPFAM" id="SSF53223">
    <property type="entry name" value="Aminoacid dehydrogenase-like, N-terminal domain"/>
    <property type="match status" value="1"/>
</dbReference>
<evidence type="ECO:0000256" key="4">
    <source>
        <dbReference type="ARBA" id="ARBA00008756"/>
    </source>
</evidence>
<dbReference type="GO" id="GO:0046872">
    <property type="term" value="F:metal ion binding"/>
    <property type="evidence" value="ECO:0007669"/>
    <property type="project" value="UniProtKB-KW"/>
</dbReference>
<dbReference type="STRING" id="86105.NF27_DP01420"/>
<dbReference type="PANTHER" id="PTHR43237">
    <property type="entry name" value="NADP-DEPENDENT MALIC ENZYME"/>
    <property type="match status" value="1"/>
</dbReference>